<dbReference type="InterPro" id="IPR022764">
    <property type="entry name" value="Peptidase_S54_rhomboid_dom"/>
</dbReference>
<feature type="transmembrane region" description="Helical" evidence="7">
    <location>
        <begin position="13"/>
        <end position="31"/>
    </location>
</feature>
<dbReference type="OrthoDB" id="9813074at2"/>
<dbReference type="GO" id="GO:0016020">
    <property type="term" value="C:membrane"/>
    <property type="evidence" value="ECO:0007669"/>
    <property type="project" value="UniProtKB-SubCell"/>
</dbReference>
<keyword evidence="5 7" id="KW-1133">Transmembrane helix</keyword>
<dbReference type="FunFam" id="1.20.1540.10:FF:000027">
    <property type="entry name" value="Rhomboid family intramembrane serine protease"/>
    <property type="match status" value="1"/>
</dbReference>
<feature type="domain" description="Peptidase S54 rhomboid" evidence="8">
    <location>
        <begin position="71"/>
        <end position="219"/>
    </location>
</feature>
<organism evidence="9 10">
    <name type="scientific">Tindallia californiensis</name>
    <dbReference type="NCBI Taxonomy" id="159292"/>
    <lineage>
        <taxon>Bacteria</taxon>
        <taxon>Bacillati</taxon>
        <taxon>Bacillota</taxon>
        <taxon>Clostridia</taxon>
        <taxon>Peptostreptococcales</taxon>
        <taxon>Tindalliaceae</taxon>
        <taxon>Tindallia</taxon>
    </lineage>
</organism>
<dbReference type="AlphaFoldDB" id="A0A1H3KAR6"/>
<feature type="transmembrane region" description="Helical" evidence="7">
    <location>
        <begin position="132"/>
        <end position="151"/>
    </location>
</feature>
<dbReference type="SUPFAM" id="SSF144091">
    <property type="entry name" value="Rhomboid-like"/>
    <property type="match status" value="1"/>
</dbReference>
<feature type="transmembrane region" description="Helical" evidence="7">
    <location>
        <begin position="108"/>
        <end position="126"/>
    </location>
</feature>
<keyword evidence="3 7" id="KW-0812">Transmembrane</keyword>
<evidence type="ECO:0000259" key="8">
    <source>
        <dbReference type="Pfam" id="PF01694"/>
    </source>
</evidence>
<evidence type="ECO:0000256" key="7">
    <source>
        <dbReference type="SAM" id="Phobius"/>
    </source>
</evidence>
<keyword evidence="6 7" id="KW-0472">Membrane</keyword>
<evidence type="ECO:0000256" key="6">
    <source>
        <dbReference type="ARBA" id="ARBA00023136"/>
    </source>
</evidence>
<evidence type="ECO:0000256" key="2">
    <source>
        <dbReference type="ARBA" id="ARBA00009045"/>
    </source>
</evidence>
<gene>
    <name evidence="9" type="ORF">SAMN05192546_102282</name>
</gene>
<proteinExistence type="inferred from homology"/>
<evidence type="ECO:0000256" key="3">
    <source>
        <dbReference type="ARBA" id="ARBA00022692"/>
    </source>
</evidence>
<dbReference type="Proteomes" id="UP000199230">
    <property type="component" value="Unassembled WGS sequence"/>
</dbReference>
<dbReference type="GO" id="GO:0004252">
    <property type="term" value="F:serine-type endopeptidase activity"/>
    <property type="evidence" value="ECO:0007669"/>
    <property type="project" value="InterPro"/>
</dbReference>
<protein>
    <submittedName>
        <fullName evidence="9">Membrane associated serine protease, rhomboid family</fullName>
    </submittedName>
</protein>
<dbReference type="PANTHER" id="PTHR43731">
    <property type="entry name" value="RHOMBOID PROTEASE"/>
    <property type="match status" value="1"/>
</dbReference>
<comment type="similarity">
    <text evidence="2">Belongs to the peptidase S54 family.</text>
</comment>
<evidence type="ECO:0000313" key="9">
    <source>
        <dbReference type="EMBL" id="SDY48999.1"/>
    </source>
</evidence>
<evidence type="ECO:0000256" key="4">
    <source>
        <dbReference type="ARBA" id="ARBA00022801"/>
    </source>
</evidence>
<accession>A0A1H3KAR6</accession>
<keyword evidence="4" id="KW-0378">Hydrolase</keyword>
<dbReference type="STRING" id="159292.SAMN05192546_102282"/>
<dbReference type="RefSeq" id="WP_093311182.1">
    <property type="nucleotide sequence ID" value="NZ_FNPV01000002.1"/>
</dbReference>
<name>A0A1H3KAR6_9FIRM</name>
<comment type="subcellular location">
    <subcellularLocation>
        <location evidence="1">Membrane</location>
        <topology evidence="1">Multi-pass membrane protein</topology>
    </subcellularLocation>
</comment>
<feature type="transmembrane region" description="Helical" evidence="7">
    <location>
        <begin position="38"/>
        <end position="57"/>
    </location>
</feature>
<feature type="transmembrane region" description="Helical" evidence="7">
    <location>
        <begin position="163"/>
        <end position="182"/>
    </location>
</feature>
<dbReference type="GO" id="GO:0006508">
    <property type="term" value="P:proteolysis"/>
    <property type="evidence" value="ECO:0007669"/>
    <property type="project" value="UniProtKB-KW"/>
</dbReference>
<keyword evidence="9" id="KW-0645">Protease</keyword>
<keyword evidence="10" id="KW-1185">Reference proteome</keyword>
<dbReference type="Pfam" id="PF01694">
    <property type="entry name" value="Rhomboid"/>
    <property type="match status" value="1"/>
</dbReference>
<evidence type="ECO:0000256" key="5">
    <source>
        <dbReference type="ARBA" id="ARBA00022989"/>
    </source>
</evidence>
<dbReference type="Gene3D" id="1.20.1540.10">
    <property type="entry name" value="Rhomboid-like"/>
    <property type="match status" value="1"/>
</dbReference>
<dbReference type="PANTHER" id="PTHR43731:SF14">
    <property type="entry name" value="PRESENILIN-ASSOCIATED RHOMBOID-LIKE PROTEIN, MITOCHONDRIAL"/>
    <property type="match status" value="1"/>
</dbReference>
<evidence type="ECO:0000313" key="10">
    <source>
        <dbReference type="Proteomes" id="UP000199230"/>
    </source>
</evidence>
<dbReference type="EMBL" id="FNPV01000002">
    <property type="protein sequence ID" value="SDY48999.1"/>
    <property type="molecule type" value="Genomic_DNA"/>
</dbReference>
<feature type="transmembrane region" description="Helical" evidence="7">
    <location>
        <begin position="202"/>
        <end position="221"/>
    </location>
</feature>
<dbReference type="InterPro" id="IPR050925">
    <property type="entry name" value="Rhomboid_protease_S54"/>
</dbReference>
<reference evidence="9 10" key="1">
    <citation type="submission" date="2016-10" db="EMBL/GenBank/DDBJ databases">
        <authorList>
            <person name="de Groot N.N."/>
        </authorList>
    </citation>
    <scope>NUCLEOTIDE SEQUENCE [LARGE SCALE GENOMIC DNA]</scope>
    <source>
        <strain evidence="9 10">APO</strain>
    </source>
</reference>
<sequence length="245" mass="27938">MIPLRDSVPSRKIPFITYLLIATNVLIFIFIKTLSRTQLHLLVFHFGFIPARLSSLLLHDSSVVITEAILPMVSSLFIHGSWFHLISNMWSLWLFGDNVEDNVGHIKYFLFYLLAGIFASFIHFIFNVSSPIPVIGASGAISAVMGAYVVMFPFARITTLIPLLWIPFFIKVPAIFFMGIWFFSQITSGISTLIHTELGGGIAWWAHIGGFIFGTLIINFIRTQSWRYRCSPYDEHYNCYDNSDR</sequence>
<evidence type="ECO:0000256" key="1">
    <source>
        <dbReference type="ARBA" id="ARBA00004141"/>
    </source>
</evidence>
<dbReference type="InterPro" id="IPR035952">
    <property type="entry name" value="Rhomboid-like_sf"/>
</dbReference>
<feature type="transmembrane region" description="Helical" evidence="7">
    <location>
        <begin position="77"/>
        <end position="96"/>
    </location>
</feature>